<evidence type="ECO:0000256" key="2">
    <source>
        <dbReference type="ARBA" id="ARBA00022737"/>
    </source>
</evidence>
<dbReference type="Proteomes" id="UP001642409">
    <property type="component" value="Unassembled WGS sequence"/>
</dbReference>
<gene>
    <name evidence="3" type="ORF">HINF_LOCUS222</name>
</gene>
<dbReference type="Gene3D" id="3.80.10.10">
    <property type="entry name" value="Ribonuclease Inhibitor"/>
    <property type="match status" value="1"/>
</dbReference>
<evidence type="ECO:0000313" key="3">
    <source>
        <dbReference type="EMBL" id="CAL5970282.1"/>
    </source>
</evidence>
<organism evidence="3 4">
    <name type="scientific">Hexamita inflata</name>
    <dbReference type="NCBI Taxonomy" id="28002"/>
    <lineage>
        <taxon>Eukaryota</taxon>
        <taxon>Metamonada</taxon>
        <taxon>Diplomonadida</taxon>
        <taxon>Hexamitidae</taxon>
        <taxon>Hexamitinae</taxon>
        <taxon>Hexamita</taxon>
    </lineage>
</organism>
<dbReference type="PANTHER" id="PTHR46652:SF3">
    <property type="entry name" value="LEUCINE-RICH REPEAT-CONTAINING PROTEIN 9"/>
    <property type="match status" value="1"/>
</dbReference>
<dbReference type="PANTHER" id="PTHR46652">
    <property type="entry name" value="LEUCINE-RICH REPEAT AND IQ DOMAIN-CONTAINING PROTEIN 1-RELATED"/>
    <property type="match status" value="1"/>
</dbReference>
<proteinExistence type="predicted"/>
<dbReference type="SUPFAM" id="SSF52075">
    <property type="entry name" value="Outer arm dynein light chain 1"/>
    <property type="match status" value="1"/>
</dbReference>
<protein>
    <submittedName>
        <fullName evidence="3">Leucine-rich_repeat domain-containing protein</fullName>
    </submittedName>
</protein>
<keyword evidence="4" id="KW-1185">Reference proteome</keyword>
<keyword evidence="2" id="KW-0677">Repeat</keyword>
<dbReference type="Pfam" id="PF13855">
    <property type="entry name" value="LRR_8"/>
    <property type="match status" value="1"/>
</dbReference>
<name>A0ABP1GHW2_9EUKA</name>
<accession>A0ABP1GHW2</accession>
<sequence length="209" mass="24092">MSQNAITNLVPLKNLTQLTVLSLQENQIINIQPLKNLTELVEVNLSQNFLTDIRIISKWTKVQELTLSCNDITDISCFEGLEHLKLLMLSYNNIVSVKPLAQHSNLLHFYITNNYITDFSVMQHKSRNCFKHDQEIPDQLHIITALRQASIYQTENLLEAATKIRSKHLIQSKPEGIRKKIDERIKCCESQLNQIFALYLVFNNSSALQ</sequence>
<dbReference type="InterPro" id="IPR001611">
    <property type="entry name" value="Leu-rich_rpt"/>
</dbReference>
<evidence type="ECO:0000256" key="1">
    <source>
        <dbReference type="ARBA" id="ARBA00022614"/>
    </source>
</evidence>
<dbReference type="InterPro" id="IPR050836">
    <property type="entry name" value="SDS22/Internalin_LRR"/>
</dbReference>
<dbReference type="InterPro" id="IPR032675">
    <property type="entry name" value="LRR_dom_sf"/>
</dbReference>
<keyword evidence="1" id="KW-0433">Leucine-rich repeat</keyword>
<dbReference type="PROSITE" id="PS51450">
    <property type="entry name" value="LRR"/>
    <property type="match status" value="3"/>
</dbReference>
<evidence type="ECO:0000313" key="4">
    <source>
        <dbReference type="Proteomes" id="UP001642409"/>
    </source>
</evidence>
<comment type="caution">
    <text evidence="3">The sequence shown here is derived from an EMBL/GenBank/DDBJ whole genome shotgun (WGS) entry which is preliminary data.</text>
</comment>
<dbReference type="EMBL" id="CAXDID020000001">
    <property type="protein sequence ID" value="CAL5970282.1"/>
    <property type="molecule type" value="Genomic_DNA"/>
</dbReference>
<reference evidence="3 4" key="1">
    <citation type="submission" date="2024-07" db="EMBL/GenBank/DDBJ databases">
        <authorList>
            <person name="Akdeniz Z."/>
        </authorList>
    </citation>
    <scope>NUCLEOTIDE SEQUENCE [LARGE SCALE GENOMIC DNA]</scope>
</reference>